<gene>
    <name evidence="7" type="ORF">GPUH_LOCUS18785</name>
</gene>
<accession>A0A183ECU4</accession>
<evidence type="ECO:0000256" key="1">
    <source>
        <dbReference type="ARBA" id="ARBA00023015"/>
    </source>
</evidence>
<dbReference type="GO" id="GO:0001708">
    <property type="term" value="P:cell fate specification"/>
    <property type="evidence" value="ECO:0007669"/>
    <property type="project" value="TreeGrafter"/>
</dbReference>
<evidence type="ECO:0000313" key="7">
    <source>
        <dbReference type="EMBL" id="VDN32450.1"/>
    </source>
</evidence>
<dbReference type="AlphaFoldDB" id="A0A183ECU4"/>
<dbReference type="GO" id="GO:0000981">
    <property type="term" value="F:DNA-binding transcription factor activity, RNA polymerase II-specific"/>
    <property type="evidence" value="ECO:0007669"/>
    <property type="project" value="TreeGrafter"/>
</dbReference>
<keyword evidence="1" id="KW-0805">Transcription regulation</keyword>
<dbReference type="InterPro" id="IPR008967">
    <property type="entry name" value="p53-like_TF_DNA-bd_sf"/>
</dbReference>
<dbReference type="GO" id="GO:0005634">
    <property type="term" value="C:nucleus"/>
    <property type="evidence" value="ECO:0007669"/>
    <property type="project" value="UniProtKB-SubCell"/>
</dbReference>
<evidence type="ECO:0000256" key="2">
    <source>
        <dbReference type="ARBA" id="ARBA00023125"/>
    </source>
</evidence>
<dbReference type="OrthoDB" id="7442607at2759"/>
<dbReference type="InterPro" id="IPR001699">
    <property type="entry name" value="TF_T-box"/>
</dbReference>
<evidence type="ECO:0000259" key="6">
    <source>
        <dbReference type="PROSITE" id="PS50252"/>
    </source>
</evidence>
<reference evidence="7 8" key="2">
    <citation type="submission" date="2018-11" db="EMBL/GenBank/DDBJ databases">
        <authorList>
            <consortium name="Pathogen Informatics"/>
        </authorList>
    </citation>
    <scope>NUCLEOTIDE SEQUENCE [LARGE SCALE GENOMIC DNA]</scope>
</reference>
<dbReference type="Pfam" id="PF00907">
    <property type="entry name" value="T-box"/>
    <property type="match status" value="1"/>
</dbReference>
<dbReference type="GO" id="GO:0000978">
    <property type="term" value="F:RNA polymerase II cis-regulatory region sequence-specific DNA binding"/>
    <property type="evidence" value="ECO:0007669"/>
    <property type="project" value="InterPro"/>
</dbReference>
<comment type="caution">
    <text evidence="5">Lacks conserved residue(s) required for the propagation of feature annotation.</text>
</comment>
<dbReference type="WBParaSite" id="GPUH_0001881001-mRNA-1">
    <property type="protein sequence ID" value="GPUH_0001881001-mRNA-1"/>
    <property type="gene ID" value="GPUH_0001881001"/>
</dbReference>
<sequence length="281" mass="31782">MFPTMKLSIGGCDSDAFYYVFLDVIPVDNRRYRYIYNKSSWLTAGKAEPAPRNRLYMHPDSPFTGEQLILNSMHKYQPRVHVVRRPRERPIEQVMTIDLRSEHYKTFQFKETQFMAVTAYQNQLITKLKIEKNPFAKGFRDPSGRSSDYELDITHSNFVVSFSFIPRDAHSDGAPILLPHLYSPAIIQQALMRQYWAGKMHTRFTLPQQFLSQMFFPNIPAMAGGSSADPSPSSSSTTISSPARLSFDTANTAHSSPSLTTVTAAVTATTAFLIEDEKSSC</sequence>
<name>A0A183ECU4_9BILA</name>
<dbReference type="EMBL" id="UYRT01087343">
    <property type="protein sequence ID" value="VDN32450.1"/>
    <property type="molecule type" value="Genomic_DNA"/>
</dbReference>
<reference evidence="9" key="1">
    <citation type="submission" date="2016-06" db="UniProtKB">
        <authorList>
            <consortium name="WormBaseParasite"/>
        </authorList>
    </citation>
    <scope>IDENTIFICATION</scope>
</reference>
<protein>
    <submittedName>
        <fullName evidence="9">T-box domain-containing protein</fullName>
    </submittedName>
</protein>
<dbReference type="GO" id="GO:0000785">
    <property type="term" value="C:chromatin"/>
    <property type="evidence" value="ECO:0007669"/>
    <property type="project" value="TreeGrafter"/>
</dbReference>
<feature type="domain" description="T-box" evidence="6">
    <location>
        <begin position="1"/>
        <end position="141"/>
    </location>
</feature>
<proteinExistence type="predicted"/>
<evidence type="ECO:0000256" key="4">
    <source>
        <dbReference type="ARBA" id="ARBA00023242"/>
    </source>
</evidence>
<dbReference type="Proteomes" id="UP000271098">
    <property type="component" value="Unassembled WGS sequence"/>
</dbReference>
<keyword evidence="8" id="KW-1185">Reference proteome</keyword>
<keyword evidence="3" id="KW-0804">Transcription</keyword>
<keyword evidence="2 5" id="KW-0238">DNA-binding</keyword>
<dbReference type="PANTHER" id="PTHR11267">
    <property type="entry name" value="T-BOX PROTEIN-RELATED"/>
    <property type="match status" value="1"/>
</dbReference>
<organism evidence="9">
    <name type="scientific">Gongylonema pulchrum</name>
    <dbReference type="NCBI Taxonomy" id="637853"/>
    <lineage>
        <taxon>Eukaryota</taxon>
        <taxon>Metazoa</taxon>
        <taxon>Ecdysozoa</taxon>
        <taxon>Nematoda</taxon>
        <taxon>Chromadorea</taxon>
        <taxon>Rhabditida</taxon>
        <taxon>Spirurina</taxon>
        <taxon>Spiruromorpha</taxon>
        <taxon>Spiruroidea</taxon>
        <taxon>Gongylonematidae</taxon>
        <taxon>Gongylonema</taxon>
    </lineage>
</organism>
<evidence type="ECO:0000256" key="3">
    <source>
        <dbReference type="ARBA" id="ARBA00023163"/>
    </source>
</evidence>
<dbReference type="GO" id="GO:0045893">
    <property type="term" value="P:positive regulation of DNA-templated transcription"/>
    <property type="evidence" value="ECO:0007669"/>
    <property type="project" value="InterPro"/>
</dbReference>
<evidence type="ECO:0000256" key="5">
    <source>
        <dbReference type="PROSITE-ProRule" id="PRU00201"/>
    </source>
</evidence>
<evidence type="ECO:0000313" key="9">
    <source>
        <dbReference type="WBParaSite" id="GPUH_0001881001-mRNA-1"/>
    </source>
</evidence>
<keyword evidence="4 5" id="KW-0539">Nucleus</keyword>
<dbReference type="Gene3D" id="2.60.40.820">
    <property type="entry name" value="Transcription factor, T-box"/>
    <property type="match status" value="2"/>
</dbReference>
<dbReference type="GO" id="GO:0007507">
    <property type="term" value="P:heart development"/>
    <property type="evidence" value="ECO:0007669"/>
    <property type="project" value="TreeGrafter"/>
</dbReference>
<dbReference type="InterPro" id="IPR036960">
    <property type="entry name" value="T-box_sf"/>
</dbReference>
<dbReference type="PROSITE" id="PS50252">
    <property type="entry name" value="TBOX_3"/>
    <property type="match status" value="1"/>
</dbReference>
<comment type="subcellular location">
    <subcellularLocation>
        <location evidence="5">Nucleus</location>
    </subcellularLocation>
</comment>
<dbReference type="InterPro" id="IPR046360">
    <property type="entry name" value="T-box_DNA-bd"/>
</dbReference>
<dbReference type="PANTHER" id="PTHR11267:SF190">
    <property type="entry name" value="T-BOX TRANSCRIPTION FACTOR TBX20"/>
    <property type="match status" value="1"/>
</dbReference>
<dbReference type="SUPFAM" id="SSF49417">
    <property type="entry name" value="p53-like transcription factors"/>
    <property type="match status" value="1"/>
</dbReference>
<evidence type="ECO:0000313" key="8">
    <source>
        <dbReference type="Proteomes" id="UP000271098"/>
    </source>
</evidence>
<dbReference type="SMART" id="SM00425">
    <property type="entry name" value="TBOX"/>
    <property type="match status" value="1"/>
</dbReference>